<name>A0A4U0UKQ1_9PEZI</name>
<evidence type="ECO:0000256" key="1">
    <source>
        <dbReference type="SAM" id="MobiDB-lite"/>
    </source>
</evidence>
<comment type="caution">
    <text evidence="2">The sequence shown here is derived from an EMBL/GenBank/DDBJ whole genome shotgun (WGS) entry which is preliminary data.</text>
</comment>
<feature type="region of interest" description="Disordered" evidence="1">
    <location>
        <begin position="440"/>
        <end position="576"/>
    </location>
</feature>
<proteinExistence type="predicted"/>
<organism evidence="2 3">
    <name type="scientific">Friedmanniomyces endolithicus</name>
    <dbReference type="NCBI Taxonomy" id="329885"/>
    <lineage>
        <taxon>Eukaryota</taxon>
        <taxon>Fungi</taxon>
        <taxon>Dikarya</taxon>
        <taxon>Ascomycota</taxon>
        <taxon>Pezizomycotina</taxon>
        <taxon>Dothideomycetes</taxon>
        <taxon>Dothideomycetidae</taxon>
        <taxon>Mycosphaerellales</taxon>
        <taxon>Teratosphaeriaceae</taxon>
        <taxon>Friedmanniomyces</taxon>
    </lineage>
</organism>
<feature type="compositionally biased region" description="Acidic residues" evidence="1">
    <location>
        <begin position="482"/>
        <end position="506"/>
    </location>
</feature>
<accession>A0A4U0UKQ1</accession>
<feature type="compositionally biased region" description="Acidic residues" evidence="1">
    <location>
        <begin position="514"/>
        <end position="543"/>
    </location>
</feature>
<reference evidence="2 3" key="1">
    <citation type="submission" date="2017-03" db="EMBL/GenBank/DDBJ databases">
        <title>Genomes of endolithic fungi from Antarctica.</title>
        <authorList>
            <person name="Coleine C."/>
            <person name="Masonjones S."/>
            <person name="Stajich J.E."/>
        </authorList>
    </citation>
    <scope>NUCLEOTIDE SEQUENCE [LARGE SCALE GENOMIC DNA]</scope>
    <source>
        <strain evidence="2 3">CCFEE 5311</strain>
    </source>
</reference>
<feature type="compositionally biased region" description="Basic and acidic residues" evidence="1">
    <location>
        <begin position="443"/>
        <end position="458"/>
    </location>
</feature>
<dbReference type="OrthoDB" id="3882650at2759"/>
<protein>
    <submittedName>
        <fullName evidence="2">Uncharacterized protein</fullName>
    </submittedName>
</protein>
<feature type="compositionally biased region" description="Basic and acidic residues" evidence="1">
    <location>
        <begin position="544"/>
        <end position="553"/>
    </location>
</feature>
<feature type="compositionally biased region" description="Basic and acidic residues" evidence="1">
    <location>
        <begin position="563"/>
        <end position="576"/>
    </location>
</feature>
<gene>
    <name evidence="2" type="ORF">B0A54_12076</name>
</gene>
<evidence type="ECO:0000313" key="3">
    <source>
        <dbReference type="Proteomes" id="UP000310066"/>
    </source>
</evidence>
<feature type="compositionally biased region" description="Basic residues" evidence="1">
    <location>
        <begin position="459"/>
        <end position="476"/>
    </location>
</feature>
<dbReference type="Proteomes" id="UP000310066">
    <property type="component" value="Unassembled WGS sequence"/>
</dbReference>
<dbReference type="EMBL" id="NAJP01000069">
    <property type="protein sequence ID" value="TKA35416.1"/>
    <property type="molecule type" value="Genomic_DNA"/>
</dbReference>
<dbReference type="AlphaFoldDB" id="A0A4U0UKQ1"/>
<evidence type="ECO:0000313" key="2">
    <source>
        <dbReference type="EMBL" id="TKA35416.1"/>
    </source>
</evidence>
<sequence length="576" mass="65478">MVEPKTTVVTLKVCVYAGRDTEIDRQIVKLDPATPVRGFHEELHDTIVSVIRDTDHPGFAKQRNGKNDFRYDVGFRFPGSRVYLHGIDNYPELNIDTLADLFPPHGEQDMELDVVVNMEVHPREDGAKKKLARDRTQTGEKRCTIRKLDYGIRTCDYFRLGISIAADNVSDFSEHEADAVRAEVNTAKRDKTISTYEALLAWRWSDVHGLPPQWLVPVSVHDLGDVCFGDCNRIDYHVEDSHEEHIYLDYFQSFNREGTLEELEKKVLKYAGLVTPKQVGSGVPLLPSYTWNDTVGGPAFHAKWPKGGVKLAIQFVSRMPGLQKLVFPQDLIVVIEGRKEDEARIVRDAAIEAMEDCPGPTRMQIKAERKSCKDPAPRKLHLWDTGGEEVWEEDGTRLTEFGLLNCLSAAKAREGDSRVFLQAVIGPKDISSWVVTGTKYTKHKAEDGKKGSKKELKKNVKRQKKNMKQQKPKVKERKAQTPEEDDEEDAEEGDEEDGNVEEEEVEGRDRDDGNVEDGDEEEGDQEVGNVEEGDEEEKEEEEEERAHANDGKRRSGKAFRLSKRSETETYRRKSVR</sequence>